<comment type="caution">
    <text evidence="1">The sequence shown here is derived from an EMBL/GenBank/DDBJ whole genome shotgun (WGS) entry which is preliminary data.</text>
</comment>
<organism evidence="1 2">
    <name type="scientific">Lyophyllum shimeji</name>
    <name type="common">Hon-shimeji</name>
    <name type="synonym">Tricholoma shimeji</name>
    <dbReference type="NCBI Taxonomy" id="47721"/>
    <lineage>
        <taxon>Eukaryota</taxon>
        <taxon>Fungi</taxon>
        <taxon>Dikarya</taxon>
        <taxon>Basidiomycota</taxon>
        <taxon>Agaricomycotina</taxon>
        <taxon>Agaricomycetes</taxon>
        <taxon>Agaricomycetidae</taxon>
        <taxon>Agaricales</taxon>
        <taxon>Tricholomatineae</taxon>
        <taxon>Lyophyllaceae</taxon>
        <taxon>Lyophyllum</taxon>
    </lineage>
</organism>
<evidence type="ECO:0000313" key="2">
    <source>
        <dbReference type="Proteomes" id="UP001063166"/>
    </source>
</evidence>
<reference evidence="1" key="1">
    <citation type="submission" date="2022-07" db="EMBL/GenBank/DDBJ databases">
        <title>The genome of Lyophyllum shimeji provides insight into the initial evolution of ectomycorrhizal fungal genome.</title>
        <authorList>
            <person name="Kobayashi Y."/>
            <person name="Shibata T."/>
            <person name="Hirakawa H."/>
            <person name="Shigenobu S."/>
            <person name="Nishiyama T."/>
            <person name="Yamada A."/>
            <person name="Hasebe M."/>
            <person name="Kawaguchi M."/>
        </authorList>
    </citation>
    <scope>NUCLEOTIDE SEQUENCE</scope>
    <source>
        <strain evidence="1">AT787</strain>
    </source>
</reference>
<name>A0A9P3PWQ4_LYOSH</name>
<dbReference type="EMBL" id="BRPK01000012">
    <property type="protein sequence ID" value="GLB42993.1"/>
    <property type="molecule type" value="Genomic_DNA"/>
</dbReference>
<protein>
    <submittedName>
        <fullName evidence="1">Uncharacterized protein</fullName>
    </submittedName>
</protein>
<proteinExistence type="predicted"/>
<dbReference type="Proteomes" id="UP001063166">
    <property type="component" value="Unassembled WGS sequence"/>
</dbReference>
<gene>
    <name evidence="1" type="ORF">LshimejAT787_1204420</name>
</gene>
<dbReference type="AlphaFoldDB" id="A0A9P3PWQ4"/>
<sequence>MSLAPMDQTDAKTYDGPYSGIPTCSVVTLRDPMQELERHLVDHVNKVRSLKERLMAMDSTQKTSAPIADAVILQSLGPHTGDDQVAGHVHDEASMQPKTSVVDADPEKPSAPHLAIDVLEPLPAAETWTTGRR</sequence>
<accession>A0A9P3PWQ4</accession>
<keyword evidence="2" id="KW-1185">Reference proteome</keyword>
<evidence type="ECO:0000313" key="1">
    <source>
        <dbReference type="EMBL" id="GLB42993.1"/>
    </source>
</evidence>